<dbReference type="InterPro" id="IPR044824">
    <property type="entry name" value="MAIN-like"/>
</dbReference>
<sequence>MEHIGPGPIIPSLLTLQDEHVSNNIWIGGEVTFRARYNFWQRLPSERVLQVIRNTAFGNIVDIGASEINNHLITALIERWRPETHTFHLPVGECTVTLEDVAFQLGLPIDGKAVTGTTSTDWEALCLELLGSGRQIMGQRVQMTWLDSTFEVLPEGADDVVVQQHASAFILRMIGGFLMPDTSGSRVHLMYLPLLEDLSDTYEYSWDAAVLACLYRGLCRAALISRQVEVGGCLLLLQSWAYDRMPMFAPRLQQNANLFPLVRRWSQYLITTTNIPVHATKIIRSMLDRMRIDQFDWTPYSNMHFMGQTSVMARARVPLICFALVEWHAADRVMRQFGLQQPIPADPINLEKQHKMDLRGKNDYNWPEKHNEWIQIWNNVNDYIVTGMPANQPLYHYSDYMQWYLPRTRKFISPDGAYSIGSVKIYY</sequence>
<evidence type="ECO:0000313" key="2">
    <source>
        <dbReference type="EMBL" id="CAL0320127.1"/>
    </source>
</evidence>
<comment type="caution">
    <text evidence="2">The sequence shown here is derived from an EMBL/GenBank/DDBJ whole genome shotgun (WGS) entry which is preliminary data.</text>
</comment>
<dbReference type="PANTHER" id="PTHR46033">
    <property type="entry name" value="PROTEIN MAIN-LIKE 2"/>
    <property type="match status" value="1"/>
</dbReference>
<keyword evidence="3" id="KW-1185">Reference proteome</keyword>
<reference evidence="2 3" key="1">
    <citation type="submission" date="2024-03" db="EMBL/GenBank/DDBJ databases">
        <authorList>
            <person name="Martinez-Hernandez J."/>
        </authorList>
    </citation>
    <scope>NUCLEOTIDE SEQUENCE [LARGE SCALE GENOMIC DNA]</scope>
</reference>
<dbReference type="InterPro" id="IPR019557">
    <property type="entry name" value="AminoTfrase-like_pln_mobile"/>
</dbReference>
<feature type="domain" description="Aminotransferase-like plant mobile" evidence="1">
    <location>
        <begin position="58"/>
        <end position="404"/>
    </location>
</feature>
<accession>A0AAV1XGK3</accession>
<dbReference type="AlphaFoldDB" id="A0AAV1XGK3"/>
<dbReference type="EMBL" id="CAXHTB010000014">
    <property type="protein sequence ID" value="CAL0320127.1"/>
    <property type="molecule type" value="Genomic_DNA"/>
</dbReference>
<dbReference type="Pfam" id="PF10536">
    <property type="entry name" value="PMD"/>
    <property type="match status" value="1"/>
</dbReference>
<proteinExistence type="predicted"/>
<evidence type="ECO:0000313" key="3">
    <source>
        <dbReference type="Proteomes" id="UP001497480"/>
    </source>
</evidence>
<protein>
    <recommendedName>
        <fullName evidence="1">Aminotransferase-like plant mobile domain-containing protein</fullName>
    </recommendedName>
</protein>
<organism evidence="2 3">
    <name type="scientific">Lupinus luteus</name>
    <name type="common">European yellow lupine</name>
    <dbReference type="NCBI Taxonomy" id="3873"/>
    <lineage>
        <taxon>Eukaryota</taxon>
        <taxon>Viridiplantae</taxon>
        <taxon>Streptophyta</taxon>
        <taxon>Embryophyta</taxon>
        <taxon>Tracheophyta</taxon>
        <taxon>Spermatophyta</taxon>
        <taxon>Magnoliopsida</taxon>
        <taxon>eudicotyledons</taxon>
        <taxon>Gunneridae</taxon>
        <taxon>Pentapetalae</taxon>
        <taxon>rosids</taxon>
        <taxon>fabids</taxon>
        <taxon>Fabales</taxon>
        <taxon>Fabaceae</taxon>
        <taxon>Papilionoideae</taxon>
        <taxon>50 kb inversion clade</taxon>
        <taxon>genistoids sensu lato</taxon>
        <taxon>core genistoids</taxon>
        <taxon>Genisteae</taxon>
        <taxon>Lupinus</taxon>
    </lineage>
</organism>
<dbReference type="GO" id="GO:0010073">
    <property type="term" value="P:meristem maintenance"/>
    <property type="evidence" value="ECO:0007669"/>
    <property type="project" value="InterPro"/>
</dbReference>
<dbReference type="Proteomes" id="UP001497480">
    <property type="component" value="Unassembled WGS sequence"/>
</dbReference>
<gene>
    <name evidence="2" type="ORF">LLUT_LOCUS21187</name>
</gene>
<dbReference type="PANTHER" id="PTHR46033:SF8">
    <property type="entry name" value="PROTEIN MAINTENANCE OF MERISTEMS-LIKE"/>
    <property type="match status" value="1"/>
</dbReference>
<evidence type="ECO:0000259" key="1">
    <source>
        <dbReference type="Pfam" id="PF10536"/>
    </source>
</evidence>
<name>A0AAV1XGK3_LUPLU</name>